<protein>
    <recommendedName>
        <fullName evidence="4">HTH araC/xylS-type domain-containing protein</fullName>
    </recommendedName>
</protein>
<dbReference type="Pfam" id="PF12833">
    <property type="entry name" value="HTH_18"/>
    <property type="match status" value="1"/>
</dbReference>
<dbReference type="InterPro" id="IPR018060">
    <property type="entry name" value="HTH_AraC"/>
</dbReference>
<accession>A0A512IHS0</accession>
<dbReference type="InterPro" id="IPR009057">
    <property type="entry name" value="Homeodomain-like_sf"/>
</dbReference>
<keyword evidence="1" id="KW-0805">Transcription regulation</keyword>
<dbReference type="GO" id="GO:0043565">
    <property type="term" value="F:sequence-specific DNA binding"/>
    <property type="evidence" value="ECO:0007669"/>
    <property type="project" value="InterPro"/>
</dbReference>
<keyword evidence="6" id="KW-1185">Reference proteome</keyword>
<dbReference type="Proteomes" id="UP000321103">
    <property type="component" value="Unassembled WGS sequence"/>
</dbReference>
<dbReference type="RefSeq" id="WP_062735801.1">
    <property type="nucleotide sequence ID" value="NZ_BJZS01000111.1"/>
</dbReference>
<reference evidence="5 6" key="1">
    <citation type="submission" date="2019-07" db="EMBL/GenBank/DDBJ databases">
        <title>Whole genome shotgun sequence of Kocuria turfanensis NBRC 107627.</title>
        <authorList>
            <person name="Hosoyama A."/>
            <person name="Uohara A."/>
            <person name="Ohji S."/>
            <person name="Ichikawa N."/>
        </authorList>
    </citation>
    <scope>NUCLEOTIDE SEQUENCE [LARGE SCALE GENOMIC DNA]</scope>
    <source>
        <strain evidence="5 6">NBRC 107627</strain>
    </source>
</reference>
<evidence type="ECO:0000256" key="2">
    <source>
        <dbReference type="ARBA" id="ARBA00023125"/>
    </source>
</evidence>
<evidence type="ECO:0000313" key="6">
    <source>
        <dbReference type="Proteomes" id="UP000321103"/>
    </source>
</evidence>
<evidence type="ECO:0000256" key="3">
    <source>
        <dbReference type="ARBA" id="ARBA00023163"/>
    </source>
</evidence>
<evidence type="ECO:0000256" key="1">
    <source>
        <dbReference type="ARBA" id="ARBA00023015"/>
    </source>
</evidence>
<gene>
    <name evidence="5" type="ORF">KTU01_33110</name>
</gene>
<dbReference type="PANTHER" id="PTHR46796:SF12">
    <property type="entry name" value="HTH-TYPE DNA-BINDING TRANSCRIPTIONAL ACTIVATOR EUTR"/>
    <property type="match status" value="1"/>
</dbReference>
<dbReference type="STRING" id="388357.GCA_001580365_02231"/>
<dbReference type="SMART" id="SM00342">
    <property type="entry name" value="HTH_ARAC"/>
    <property type="match status" value="1"/>
</dbReference>
<dbReference type="AlphaFoldDB" id="A0A512IHS0"/>
<evidence type="ECO:0000259" key="4">
    <source>
        <dbReference type="PROSITE" id="PS01124"/>
    </source>
</evidence>
<evidence type="ECO:0000313" key="5">
    <source>
        <dbReference type="EMBL" id="GEO97188.1"/>
    </source>
</evidence>
<sequence>MTRATPVSLHLATTDPDVANEALQQVYTRARMGTVQDRRSFLYSQDVDGDSDLNLGQLTFRGNVAGHMVVDGAFSVMLPRAGGVHWRIDGRAGGGPGLFLLQPGQEYYGEVDRLSIASVNLGPETLRRTARDVHGDESLEVAFDGPHPVSSARARYWRSTHAFVEQALTDPAVAAVPLLRADLLRRMSVATLETFALLGDPRTRRASTTDRQSAYRRAVEYMRAQLSSPITVEDVARHTGLSTVELTRSFRSHAGTTPGGCLRELRLAAAHEDLLQADPEAGDTVRAIALRWGMVHSGDFARRHRQAYGESPAETLRR</sequence>
<dbReference type="Gene3D" id="1.10.10.60">
    <property type="entry name" value="Homeodomain-like"/>
    <property type="match status" value="1"/>
</dbReference>
<keyword evidence="2" id="KW-0238">DNA-binding</keyword>
<dbReference type="SUPFAM" id="SSF46689">
    <property type="entry name" value="Homeodomain-like"/>
    <property type="match status" value="1"/>
</dbReference>
<organism evidence="5 6">
    <name type="scientific">Kocuria turfanensis</name>
    <dbReference type="NCBI Taxonomy" id="388357"/>
    <lineage>
        <taxon>Bacteria</taxon>
        <taxon>Bacillati</taxon>
        <taxon>Actinomycetota</taxon>
        <taxon>Actinomycetes</taxon>
        <taxon>Micrococcales</taxon>
        <taxon>Micrococcaceae</taxon>
        <taxon>Kocuria</taxon>
    </lineage>
</organism>
<feature type="domain" description="HTH araC/xylS-type" evidence="4">
    <location>
        <begin position="216"/>
        <end position="318"/>
    </location>
</feature>
<dbReference type="PROSITE" id="PS01124">
    <property type="entry name" value="HTH_ARAC_FAMILY_2"/>
    <property type="match status" value="1"/>
</dbReference>
<proteinExistence type="predicted"/>
<dbReference type="GO" id="GO:0003700">
    <property type="term" value="F:DNA-binding transcription factor activity"/>
    <property type="evidence" value="ECO:0007669"/>
    <property type="project" value="InterPro"/>
</dbReference>
<dbReference type="PANTHER" id="PTHR46796">
    <property type="entry name" value="HTH-TYPE TRANSCRIPTIONAL ACTIVATOR RHAS-RELATED"/>
    <property type="match status" value="1"/>
</dbReference>
<comment type="caution">
    <text evidence="5">The sequence shown here is derived from an EMBL/GenBank/DDBJ whole genome shotgun (WGS) entry which is preliminary data.</text>
</comment>
<dbReference type="InterPro" id="IPR050204">
    <property type="entry name" value="AraC_XylS_family_regulators"/>
</dbReference>
<name>A0A512IHS0_9MICC</name>
<dbReference type="EMBL" id="BJZS01000111">
    <property type="protein sequence ID" value="GEO97188.1"/>
    <property type="molecule type" value="Genomic_DNA"/>
</dbReference>
<keyword evidence="3" id="KW-0804">Transcription</keyword>